<dbReference type="OrthoDB" id="5495892at2"/>
<dbReference type="NCBIfam" id="NF040914">
    <property type="entry name" value="Mrt_core"/>
    <property type="match status" value="1"/>
</dbReference>
<keyword evidence="1" id="KW-0472">Membrane</keyword>
<keyword evidence="4" id="KW-1185">Reference proteome</keyword>
<dbReference type="AlphaFoldDB" id="A0A5C6XNG3"/>
<name>A0A5C6XNG3_9DELT</name>
<proteinExistence type="predicted"/>
<dbReference type="GO" id="GO:0004175">
    <property type="term" value="F:endopeptidase activity"/>
    <property type="evidence" value="ECO:0007669"/>
    <property type="project" value="UniProtKB-ARBA"/>
</dbReference>
<protein>
    <submittedName>
        <fullName evidence="3">CPBP family intramembrane metalloprotease</fullName>
    </submittedName>
</protein>
<keyword evidence="3" id="KW-0645">Protease</keyword>
<dbReference type="InterPro" id="IPR003675">
    <property type="entry name" value="Rce1/LyrA-like_dom"/>
</dbReference>
<dbReference type="GO" id="GO:0080120">
    <property type="term" value="P:CAAX-box protein maturation"/>
    <property type="evidence" value="ECO:0007669"/>
    <property type="project" value="UniProtKB-ARBA"/>
</dbReference>
<dbReference type="NCBIfam" id="NF040674">
    <property type="entry name" value="PLuB_CAAX"/>
    <property type="match status" value="1"/>
</dbReference>
<reference evidence="3 4" key="1">
    <citation type="submission" date="2019-08" db="EMBL/GenBank/DDBJ databases">
        <title>Bradymonadales sp. TMQ4.</title>
        <authorList>
            <person name="Liang Q."/>
        </authorList>
    </citation>
    <scope>NUCLEOTIDE SEQUENCE [LARGE SCALE GENOMIC DNA]</scope>
    <source>
        <strain evidence="3 4">TMQ4</strain>
    </source>
</reference>
<keyword evidence="1" id="KW-0812">Transmembrane</keyword>
<feature type="transmembrane region" description="Helical" evidence="1">
    <location>
        <begin position="247"/>
        <end position="266"/>
    </location>
</feature>
<feature type="domain" description="CAAX prenyl protease 2/Lysostaphin resistance protein A-like" evidence="2">
    <location>
        <begin position="245"/>
        <end position="352"/>
    </location>
</feature>
<keyword evidence="3" id="KW-0378">Hydrolase</keyword>
<accession>A0A5C6XNG3</accession>
<feature type="transmembrane region" description="Helical" evidence="1">
    <location>
        <begin position="339"/>
        <end position="360"/>
    </location>
</feature>
<organism evidence="3 4">
    <name type="scientific">Lujinxingia vulgaris</name>
    <dbReference type="NCBI Taxonomy" id="2600176"/>
    <lineage>
        <taxon>Bacteria</taxon>
        <taxon>Deltaproteobacteria</taxon>
        <taxon>Bradymonadales</taxon>
        <taxon>Lujinxingiaceae</taxon>
        <taxon>Lujinxingia</taxon>
    </lineage>
</organism>
<sequence length="361" mass="40128">MTEPGGKPRWREPLGVFALALGAIIALSLLSPLVPLLAQNLVAIVGLVFFALAHLAIRRIGASPADFGIDLDRLPRRQILFGLGVSAIVFPLFALGNHLWERHALERDFHPSLHNLRQWSPSLELRPPELQQDGARVWLQRRTLFVEVAHLTPDTSPPTLIARADHPTHWQTVGSGSLRPTDDDRHTWELTPTAPLSRFSLPPLDPHARPQTLTSIELSLNGAPITSALQNVDAGQPLRLKRGLSWLLLWALTHLLLVALPEEVFYRGYLQTRLAQRLRDEHDQPRQFLGLSLANWLTSALFALGHLLVPVGGAIIASRAAVFFPSLIFGWMRERSGSIIAPTIFHACANMMVLIVSVHYF</sequence>
<dbReference type="RefSeq" id="WP_146979376.1">
    <property type="nucleotide sequence ID" value="NZ_VOSM01000001.1"/>
</dbReference>
<dbReference type="EMBL" id="VOSM01000001">
    <property type="protein sequence ID" value="TXD38939.1"/>
    <property type="molecule type" value="Genomic_DNA"/>
</dbReference>
<keyword evidence="3" id="KW-0482">Metalloprotease</keyword>
<feature type="transmembrane region" description="Helical" evidence="1">
    <location>
        <begin position="78"/>
        <end position="100"/>
    </location>
</feature>
<evidence type="ECO:0000313" key="4">
    <source>
        <dbReference type="Proteomes" id="UP000321412"/>
    </source>
</evidence>
<evidence type="ECO:0000313" key="3">
    <source>
        <dbReference type="EMBL" id="TXD38939.1"/>
    </source>
</evidence>
<comment type="caution">
    <text evidence="3">The sequence shown here is derived from an EMBL/GenBank/DDBJ whole genome shotgun (WGS) entry which is preliminary data.</text>
</comment>
<feature type="transmembrane region" description="Helical" evidence="1">
    <location>
        <begin position="36"/>
        <end position="57"/>
    </location>
</feature>
<keyword evidence="1" id="KW-1133">Transmembrane helix</keyword>
<gene>
    <name evidence="3" type="ORF">FRC98_00630</name>
</gene>
<feature type="transmembrane region" description="Helical" evidence="1">
    <location>
        <begin position="12"/>
        <end position="30"/>
    </location>
</feature>
<dbReference type="GO" id="GO:0008237">
    <property type="term" value="F:metallopeptidase activity"/>
    <property type="evidence" value="ECO:0007669"/>
    <property type="project" value="UniProtKB-KW"/>
</dbReference>
<dbReference type="Pfam" id="PF02517">
    <property type="entry name" value="Rce1-like"/>
    <property type="match status" value="1"/>
</dbReference>
<dbReference type="GO" id="GO:0006508">
    <property type="term" value="P:proteolysis"/>
    <property type="evidence" value="ECO:0007669"/>
    <property type="project" value="UniProtKB-KW"/>
</dbReference>
<evidence type="ECO:0000256" key="1">
    <source>
        <dbReference type="SAM" id="Phobius"/>
    </source>
</evidence>
<evidence type="ECO:0000259" key="2">
    <source>
        <dbReference type="Pfam" id="PF02517"/>
    </source>
</evidence>
<dbReference type="Proteomes" id="UP000321412">
    <property type="component" value="Unassembled WGS sequence"/>
</dbReference>